<dbReference type="RefSeq" id="WP_358134692.1">
    <property type="nucleotide sequence ID" value="NZ_JBFALK010000010.1"/>
</dbReference>
<evidence type="ECO:0000256" key="2">
    <source>
        <dbReference type="ARBA" id="ARBA00022679"/>
    </source>
</evidence>
<dbReference type="NCBIfam" id="TIGR01311">
    <property type="entry name" value="glycerol_kin"/>
    <property type="match status" value="1"/>
</dbReference>
<feature type="domain" description="Carbohydrate kinase FGGY C-terminal" evidence="10">
    <location>
        <begin position="258"/>
        <end position="447"/>
    </location>
</feature>
<dbReference type="PIRSF" id="PIRSF000538">
    <property type="entry name" value="GlpK"/>
    <property type="match status" value="1"/>
</dbReference>
<dbReference type="GO" id="GO:0004370">
    <property type="term" value="F:glycerol kinase activity"/>
    <property type="evidence" value="ECO:0007669"/>
    <property type="project" value="UniProtKB-EC"/>
</dbReference>
<dbReference type="Pfam" id="PF00370">
    <property type="entry name" value="FGGY_N"/>
    <property type="match status" value="1"/>
</dbReference>
<keyword evidence="4 8" id="KW-0418">Kinase</keyword>
<feature type="domain" description="Carbohydrate kinase FGGY N-terminal" evidence="9">
    <location>
        <begin position="3"/>
        <end position="249"/>
    </location>
</feature>
<dbReference type="CDD" id="cd07769">
    <property type="entry name" value="ASKHA_NBD_FGGY_GK"/>
    <property type="match status" value="1"/>
</dbReference>
<keyword evidence="5" id="KW-0319">Glycerol metabolism</keyword>
<evidence type="ECO:0000256" key="8">
    <source>
        <dbReference type="RuleBase" id="RU003733"/>
    </source>
</evidence>
<evidence type="ECO:0000256" key="3">
    <source>
        <dbReference type="ARBA" id="ARBA00022741"/>
    </source>
</evidence>
<dbReference type="InterPro" id="IPR005999">
    <property type="entry name" value="Glycerol_kin"/>
</dbReference>
<evidence type="ECO:0000256" key="7">
    <source>
        <dbReference type="ARBA" id="ARBA00043149"/>
    </source>
</evidence>
<dbReference type="Proteomes" id="UP001551675">
    <property type="component" value="Unassembled WGS sequence"/>
</dbReference>
<dbReference type="InterPro" id="IPR018483">
    <property type="entry name" value="Carb_kinase_FGGY_CS"/>
</dbReference>
<dbReference type="InterPro" id="IPR018485">
    <property type="entry name" value="FGGY_C"/>
</dbReference>
<keyword evidence="12" id="KW-1185">Reference proteome</keyword>
<dbReference type="InterPro" id="IPR018484">
    <property type="entry name" value="FGGY_N"/>
</dbReference>
<gene>
    <name evidence="11" type="primary">glpK</name>
    <name evidence="11" type="ORF">AB0I59_20035</name>
</gene>
<evidence type="ECO:0000313" key="11">
    <source>
        <dbReference type="EMBL" id="MEV0970924.1"/>
    </source>
</evidence>
<dbReference type="PANTHER" id="PTHR10196">
    <property type="entry name" value="SUGAR KINASE"/>
    <property type="match status" value="1"/>
</dbReference>
<dbReference type="InterPro" id="IPR000577">
    <property type="entry name" value="Carb_kinase_FGGY"/>
</dbReference>
<dbReference type="Pfam" id="PF02782">
    <property type="entry name" value="FGGY_C"/>
    <property type="match status" value="1"/>
</dbReference>
<protein>
    <recommendedName>
        <fullName evidence="7">ATP:glycerol 3-phosphotransferase</fullName>
    </recommendedName>
</protein>
<evidence type="ECO:0000259" key="9">
    <source>
        <dbReference type="Pfam" id="PF00370"/>
    </source>
</evidence>
<evidence type="ECO:0000313" key="12">
    <source>
        <dbReference type="Proteomes" id="UP001551675"/>
    </source>
</evidence>
<evidence type="ECO:0000256" key="4">
    <source>
        <dbReference type="ARBA" id="ARBA00022777"/>
    </source>
</evidence>
<comment type="similarity">
    <text evidence="1 8">Belongs to the FGGY kinase family.</text>
</comment>
<organism evidence="11 12">
    <name type="scientific">Microtetraspora glauca</name>
    <dbReference type="NCBI Taxonomy" id="1996"/>
    <lineage>
        <taxon>Bacteria</taxon>
        <taxon>Bacillati</taxon>
        <taxon>Actinomycetota</taxon>
        <taxon>Actinomycetes</taxon>
        <taxon>Streptosporangiales</taxon>
        <taxon>Streptosporangiaceae</taxon>
        <taxon>Microtetraspora</taxon>
    </lineage>
</organism>
<evidence type="ECO:0000256" key="6">
    <source>
        <dbReference type="ARBA" id="ARBA00022840"/>
    </source>
</evidence>
<reference evidence="11 12" key="1">
    <citation type="submission" date="2024-06" db="EMBL/GenBank/DDBJ databases">
        <title>The Natural Products Discovery Center: Release of the First 8490 Sequenced Strains for Exploring Actinobacteria Biosynthetic Diversity.</title>
        <authorList>
            <person name="Kalkreuter E."/>
            <person name="Kautsar S.A."/>
            <person name="Yang D."/>
            <person name="Bader C.D."/>
            <person name="Teijaro C.N."/>
            <person name="Fluegel L."/>
            <person name="Davis C.M."/>
            <person name="Simpson J.R."/>
            <person name="Lauterbach L."/>
            <person name="Steele A.D."/>
            <person name="Gui C."/>
            <person name="Meng S."/>
            <person name="Li G."/>
            <person name="Viehrig K."/>
            <person name="Ye F."/>
            <person name="Su P."/>
            <person name="Kiefer A.F."/>
            <person name="Nichols A."/>
            <person name="Cepeda A.J."/>
            <person name="Yan W."/>
            <person name="Fan B."/>
            <person name="Jiang Y."/>
            <person name="Adhikari A."/>
            <person name="Zheng C.-J."/>
            <person name="Schuster L."/>
            <person name="Cowan T.M."/>
            <person name="Smanski M.J."/>
            <person name="Chevrette M.G."/>
            <person name="De Carvalho L.P.S."/>
            <person name="Shen B."/>
        </authorList>
    </citation>
    <scope>NUCLEOTIDE SEQUENCE [LARGE SCALE GENOMIC DNA]</scope>
    <source>
        <strain evidence="11 12">NPDC050100</strain>
    </source>
</reference>
<dbReference type="EMBL" id="JBFALK010000010">
    <property type="protein sequence ID" value="MEV0970924.1"/>
    <property type="molecule type" value="Genomic_DNA"/>
</dbReference>
<dbReference type="SUPFAM" id="SSF53067">
    <property type="entry name" value="Actin-like ATPase domain"/>
    <property type="match status" value="2"/>
</dbReference>
<dbReference type="Gene3D" id="3.30.420.40">
    <property type="match status" value="2"/>
</dbReference>
<comment type="caution">
    <text evidence="11">The sequence shown here is derived from an EMBL/GenBank/DDBJ whole genome shotgun (WGS) entry which is preliminary data.</text>
</comment>
<evidence type="ECO:0000259" key="10">
    <source>
        <dbReference type="Pfam" id="PF02782"/>
    </source>
</evidence>
<keyword evidence="3" id="KW-0547">Nucleotide-binding</keyword>
<dbReference type="InterPro" id="IPR043129">
    <property type="entry name" value="ATPase_NBD"/>
</dbReference>
<keyword evidence="6" id="KW-0067">ATP-binding</keyword>
<dbReference type="PROSITE" id="PS00445">
    <property type="entry name" value="FGGY_KINASES_2"/>
    <property type="match status" value="1"/>
</dbReference>
<dbReference type="NCBIfam" id="NF000756">
    <property type="entry name" value="PRK00047.1"/>
    <property type="match status" value="1"/>
</dbReference>
<accession>A0ABV3GGZ5</accession>
<evidence type="ECO:0000256" key="5">
    <source>
        <dbReference type="ARBA" id="ARBA00022798"/>
    </source>
</evidence>
<dbReference type="PANTHER" id="PTHR10196:SF69">
    <property type="entry name" value="GLYCEROL KINASE"/>
    <property type="match status" value="1"/>
</dbReference>
<name>A0ABV3GGZ5_MICGL</name>
<keyword evidence="2 8" id="KW-0808">Transferase</keyword>
<sequence>MTVLSIDAGTTGVTCLLVSEDGRVLARGQREFPQHFPAPGLVEHDPDEIWAAVLAASSDAIDAASSRGDRVNVSCVGLTNQRETVVLWDRETLRPATRAIVWQDRRSAGECDRLREHEPRVRELTGLPLDPYFSATKLAWLSANLPEVWAGVRAGRVAVGTVDSYLLARLTGGRLHATDSSNASRTLLLDLASARWSGELADLFGVPVEALPEIVPSSGNIGRTDPEHFLGLDVPVSGVAGDQQAALFGQAGFAPGAMKCTYGTGSFLLVNTGDRIAPAGAGLLSTVAWQLEEQPVQYALEGSVFVTGAAVQWLRDGLKLIERSSDSERLAASVPDSDGLIFVPALTGIGTPHWDPHARGAILGITRGTTDAHLARAVLDGIAYQIRDVVEAVTGTAGIPIARLAVDGGAAANDLLCQIQADLLGRPVVRPETTETTAMGAAFLAGLGAGVWKNLDEVAETGDGRRVFSPRPLPDDGYRRWLDAVDAVRRFGS</sequence>
<proteinExistence type="inferred from homology"/>
<evidence type="ECO:0000256" key="1">
    <source>
        <dbReference type="ARBA" id="ARBA00009156"/>
    </source>
</evidence>